<evidence type="ECO:0000313" key="4">
    <source>
        <dbReference type="Proteomes" id="UP001338125"/>
    </source>
</evidence>
<dbReference type="InterPro" id="IPR000073">
    <property type="entry name" value="AB_hydrolase_1"/>
</dbReference>
<proteinExistence type="predicted"/>
<sequence length="415" mass="46629">MAPSTSSVFDIVEHTIEATHIREYPQATANSQDEPLLLHIKQYIPKNPSHPPRKGDLTIIGSHANGFPKELYEPLWEDFYHECEKLGVGIRAIWIADCAWQGQSGVLNETRLGNDPSWIDYARDILHAINTFRMPRPLLAIGHSFGANALTNAALIHPRLFSGMVLLDPVIARFRTLYSNPAVNSVNRRDVWPSRQAALASFSKNPFYKLWDPRALHRWAEFGLRDDPNGEEGQGQVKLTTTKHQEVFTFLRPLWPAFDESGTQLISRRHMPDMIPDEGFTVANHPVYRPEGVSTLKRLPHLRPGVLYIFGGKSDKLETTGVGEGGSGGAKEGRVKSVTEPEAGHLVPLENPGFCAQAAAEWAKTEVDRWWEEEREFEEWSKKPAVEKVTVSEEFRKRIGAPPPRNGNGKNKAKI</sequence>
<evidence type="ECO:0000256" key="1">
    <source>
        <dbReference type="SAM" id="MobiDB-lite"/>
    </source>
</evidence>
<accession>A0ABR0SS42</accession>
<dbReference type="Pfam" id="PF12697">
    <property type="entry name" value="Abhydrolase_6"/>
    <property type="match status" value="1"/>
</dbReference>
<evidence type="ECO:0000259" key="2">
    <source>
        <dbReference type="Pfam" id="PF12697"/>
    </source>
</evidence>
<organism evidence="3 4">
    <name type="scientific">Cladobotryum mycophilum</name>
    <dbReference type="NCBI Taxonomy" id="491253"/>
    <lineage>
        <taxon>Eukaryota</taxon>
        <taxon>Fungi</taxon>
        <taxon>Dikarya</taxon>
        <taxon>Ascomycota</taxon>
        <taxon>Pezizomycotina</taxon>
        <taxon>Sordariomycetes</taxon>
        <taxon>Hypocreomycetidae</taxon>
        <taxon>Hypocreales</taxon>
        <taxon>Hypocreaceae</taxon>
        <taxon>Cladobotryum</taxon>
    </lineage>
</organism>
<name>A0ABR0SS42_9HYPO</name>
<protein>
    <submittedName>
        <fullName evidence="3">Type I acyl-CoA thioesterase mpaH</fullName>
    </submittedName>
</protein>
<comment type="caution">
    <text evidence="3">The sequence shown here is derived from an EMBL/GenBank/DDBJ whole genome shotgun (WGS) entry which is preliminary data.</text>
</comment>
<evidence type="ECO:0000313" key="3">
    <source>
        <dbReference type="EMBL" id="KAK5994987.1"/>
    </source>
</evidence>
<dbReference type="InterPro" id="IPR029058">
    <property type="entry name" value="AB_hydrolase_fold"/>
</dbReference>
<feature type="region of interest" description="Disordered" evidence="1">
    <location>
        <begin position="396"/>
        <end position="415"/>
    </location>
</feature>
<reference evidence="3 4" key="1">
    <citation type="submission" date="2024-01" db="EMBL/GenBank/DDBJ databases">
        <title>Complete genome of Cladobotryum mycophilum ATHUM6906.</title>
        <authorList>
            <person name="Christinaki A.C."/>
            <person name="Myridakis A.I."/>
            <person name="Kouvelis V.N."/>
        </authorList>
    </citation>
    <scope>NUCLEOTIDE SEQUENCE [LARGE SCALE GENOMIC DNA]</scope>
    <source>
        <strain evidence="3 4">ATHUM6906</strain>
    </source>
</reference>
<feature type="domain" description="AB hydrolase-1" evidence="2">
    <location>
        <begin position="94"/>
        <end position="358"/>
    </location>
</feature>
<dbReference type="EMBL" id="JAVFKD010000004">
    <property type="protein sequence ID" value="KAK5994987.1"/>
    <property type="molecule type" value="Genomic_DNA"/>
</dbReference>
<gene>
    <name evidence="3" type="ORF">PT974_03377</name>
</gene>
<keyword evidence="4" id="KW-1185">Reference proteome</keyword>
<dbReference type="SUPFAM" id="SSF53474">
    <property type="entry name" value="alpha/beta-Hydrolases"/>
    <property type="match status" value="1"/>
</dbReference>
<dbReference type="Proteomes" id="UP001338125">
    <property type="component" value="Unassembled WGS sequence"/>
</dbReference>
<dbReference type="Gene3D" id="3.40.50.1820">
    <property type="entry name" value="alpha/beta hydrolase"/>
    <property type="match status" value="1"/>
</dbReference>